<evidence type="ECO:0000313" key="1">
    <source>
        <dbReference type="EMBL" id="NER29660.1"/>
    </source>
</evidence>
<comment type="caution">
    <text evidence="1">The sequence shown here is derived from an EMBL/GenBank/DDBJ whole genome shotgun (WGS) entry which is preliminary data.</text>
</comment>
<name>A0A6B3NDJ4_9CYAN</name>
<dbReference type="AlphaFoldDB" id="A0A6B3NDJ4"/>
<proteinExistence type="predicted"/>
<reference evidence="1" key="1">
    <citation type="submission" date="2019-11" db="EMBL/GenBank/DDBJ databases">
        <title>Genomic insights into an expanded diversity of filamentous marine cyanobacteria reveals the extraordinary biosynthetic potential of Moorea and Okeania.</title>
        <authorList>
            <person name="Ferreira Leao T."/>
            <person name="Wang M."/>
            <person name="Moss N."/>
            <person name="Da Silva R."/>
            <person name="Sanders J."/>
            <person name="Nurk S."/>
            <person name="Gurevich A."/>
            <person name="Humphrey G."/>
            <person name="Reher R."/>
            <person name="Zhu Q."/>
            <person name="Belda-Ferre P."/>
            <person name="Glukhov E."/>
            <person name="Rex R."/>
            <person name="Dorrestein P.C."/>
            <person name="Knight R."/>
            <person name="Pevzner P."/>
            <person name="Gerwick W.H."/>
            <person name="Gerwick L."/>
        </authorList>
    </citation>
    <scope>NUCLEOTIDE SEQUENCE</scope>
    <source>
        <strain evidence="1">SIO1C4</strain>
    </source>
</reference>
<accession>A0A6B3NDJ4</accession>
<dbReference type="EMBL" id="JAAHFQ010000408">
    <property type="protein sequence ID" value="NER29660.1"/>
    <property type="molecule type" value="Genomic_DNA"/>
</dbReference>
<sequence length="64" mass="7371">MASEGEDESWLLQGKALQNAQTWAKGKNLSYLDQQFLAAGEKREIEDKIATEKLYAELERERKI</sequence>
<protein>
    <submittedName>
        <fullName evidence="1">Uncharacterized protein</fullName>
    </submittedName>
</protein>
<organism evidence="1">
    <name type="scientific">Symploca sp. SIO1C4</name>
    <dbReference type="NCBI Taxonomy" id="2607765"/>
    <lineage>
        <taxon>Bacteria</taxon>
        <taxon>Bacillati</taxon>
        <taxon>Cyanobacteriota</taxon>
        <taxon>Cyanophyceae</taxon>
        <taxon>Coleofasciculales</taxon>
        <taxon>Coleofasciculaceae</taxon>
        <taxon>Symploca</taxon>
    </lineage>
</organism>
<gene>
    <name evidence="1" type="ORF">F6J89_19090</name>
</gene>